<reference evidence="2" key="1">
    <citation type="submission" date="2023-07" db="EMBL/GenBank/DDBJ databases">
        <title>Isolating and identifying novel microbial strains from the Mariana Trench.</title>
        <authorList>
            <person name="Fu H."/>
        </authorList>
    </citation>
    <scope>NUCLEOTIDE SEQUENCE [LARGE SCALE GENOMIC DNA]</scope>
    <source>
        <strain evidence="2">T-y2</strain>
    </source>
</reference>
<organism evidence="1 2">
    <name type="scientific">Mesonia ostreae</name>
    <dbReference type="NCBI Taxonomy" id="861110"/>
    <lineage>
        <taxon>Bacteria</taxon>
        <taxon>Pseudomonadati</taxon>
        <taxon>Bacteroidota</taxon>
        <taxon>Flavobacteriia</taxon>
        <taxon>Flavobacteriales</taxon>
        <taxon>Flavobacteriaceae</taxon>
        <taxon>Mesonia</taxon>
    </lineage>
</organism>
<keyword evidence="2" id="KW-1185">Reference proteome</keyword>
<sequence>MDIHFDNDDKYEIDKEGIFRFSYFYDCKEKLNGGYEYLIKVNDSDDFFYDNRWSSRRLKGYFKVIGFSGPQMGWFSTIMKPVNIESV</sequence>
<dbReference type="Proteomes" id="UP001182991">
    <property type="component" value="Unassembled WGS sequence"/>
</dbReference>
<dbReference type="EMBL" id="JAVRBG010000021">
    <property type="protein sequence ID" value="MDT0295826.1"/>
    <property type="molecule type" value="Genomic_DNA"/>
</dbReference>
<evidence type="ECO:0000313" key="1">
    <source>
        <dbReference type="EMBL" id="MDT0295826.1"/>
    </source>
</evidence>
<comment type="caution">
    <text evidence="1">The sequence shown here is derived from an EMBL/GenBank/DDBJ whole genome shotgun (WGS) entry which is preliminary data.</text>
</comment>
<dbReference type="RefSeq" id="WP_311402754.1">
    <property type="nucleotide sequence ID" value="NZ_JAVRBG010000021.1"/>
</dbReference>
<evidence type="ECO:0000313" key="2">
    <source>
        <dbReference type="Proteomes" id="UP001182991"/>
    </source>
</evidence>
<accession>A0ABU2KM82</accession>
<proteinExistence type="predicted"/>
<name>A0ABU2KM82_9FLAO</name>
<protein>
    <submittedName>
        <fullName evidence="1">Uncharacterized protein</fullName>
    </submittedName>
</protein>
<gene>
    <name evidence="1" type="ORF">RLT85_14430</name>
</gene>